<dbReference type="Gene3D" id="1.10.1740.10">
    <property type="match status" value="1"/>
</dbReference>
<keyword evidence="2" id="KW-0805">Transcription regulation</keyword>
<dbReference type="Gene3D" id="1.10.10.10">
    <property type="entry name" value="Winged helix-like DNA-binding domain superfamily/Winged helix DNA-binding domain"/>
    <property type="match status" value="1"/>
</dbReference>
<dbReference type="Proteomes" id="UP001486207">
    <property type="component" value="Unassembled WGS sequence"/>
</dbReference>
<feature type="domain" description="RNA polymerase sigma factor 70 region 4 type 2" evidence="6">
    <location>
        <begin position="134"/>
        <end position="182"/>
    </location>
</feature>
<dbReference type="EMBL" id="JBEPFB010000032">
    <property type="protein sequence ID" value="MER7379383.1"/>
    <property type="molecule type" value="Genomic_DNA"/>
</dbReference>
<keyword evidence="4" id="KW-0804">Transcription</keyword>
<dbReference type="InterPro" id="IPR014284">
    <property type="entry name" value="RNA_pol_sigma-70_dom"/>
</dbReference>
<sequence length="198" mass="22184">MSERRGARSDAELLDAVAEGDRAAFEELFRRFAPWLRGRLRQRCADSVLVDEVVQDVFVEVWRRRERRRSTGPLGQVGNVSGWLWRVGLRRLIDAQRAQERRGRLLRRLAGLPGRHAVSAEDELMAELGDGALAAVEFLPADLRAVVRATALEGLTVQETAERLSIPAGTVKSRASRARRLLKERLTGTGRGRGRRAL</sequence>
<name>A0ABV1Y6M5_9ACTN</name>
<dbReference type="InterPro" id="IPR007627">
    <property type="entry name" value="RNA_pol_sigma70_r2"/>
</dbReference>
<comment type="similarity">
    <text evidence="1">Belongs to the sigma-70 factor family. ECF subfamily.</text>
</comment>
<evidence type="ECO:0000256" key="1">
    <source>
        <dbReference type="ARBA" id="ARBA00010641"/>
    </source>
</evidence>
<evidence type="ECO:0000259" key="6">
    <source>
        <dbReference type="Pfam" id="PF08281"/>
    </source>
</evidence>
<dbReference type="NCBIfam" id="TIGR02937">
    <property type="entry name" value="sigma70-ECF"/>
    <property type="match status" value="1"/>
</dbReference>
<dbReference type="InterPro" id="IPR039425">
    <property type="entry name" value="RNA_pol_sigma-70-like"/>
</dbReference>
<dbReference type="InterPro" id="IPR013324">
    <property type="entry name" value="RNA_pol_sigma_r3/r4-like"/>
</dbReference>
<dbReference type="RefSeq" id="WP_190075934.1">
    <property type="nucleotide sequence ID" value="NZ_BNBM01000030.1"/>
</dbReference>
<proteinExistence type="inferred from homology"/>
<evidence type="ECO:0000256" key="2">
    <source>
        <dbReference type="ARBA" id="ARBA00023015"/>
    </source>
</evidence>
<dbReference type="InterPro" id="IPR036388">
    <property type="entry name" value="WH-like_DNA-bd_sf"/>
</dbReference>
<organism evidence="7 8">
    <name type="scientific">Streptomyces lanatus</name>
    <dbReference type="NCBI Taxonomy" id="66900"/>
    <lineage>
        <taxon>Bacteria</taxon>
        <taxon>Bacillati</taxon>
        <taxon>Actinomycetota</taxon>
        <taxon>Actinomycetes</taxon>
        <taxon>Kitasatosporales</taxon>
        <taxon>Streptomycetaceae</taxon>
        <taxon>Streptomyces</taxon>
    </lineage>
</organism>
<dbReference type="PANTHER" id="PTHR43133:SF46">
    <property type="entry name" value="RNA POLYMERASE SIGMA-70 FACTOR ECF SUBFAMILY"/>
    <property type="match status" value="1"/>
</dbReference>
<evidence type="ECO:0000313" key="8">
    <source>
        <dbReference type="Proteomes" id="UP001486207"/>
    </source>
</evidence>
<dbReference type="CDD" id="cd06171">
    <property type="entry name" value="Sigma70_r4"/>
    <property type="match status" value="1"/>
</dbReference>
<feature type="domain" description="RNA polymerase sigma-70 region 2" evidence="5">
    <location>
        <begin position="28"/>
        <end position="102"/>
    </location>
</feature>
<dbReference type="SUPFAM" id="SSF88659">
    <property type="entry name" value="Sigma3 and sigma4 domains of RNA polymerase sigma factors"/>
    <property type="match status" value="1"/>
</dbReference>
<accession>A0ABV1Y6M5</accession>
<evidence type="ECO:0000259" key="5">
    <source>
        <dbReference type="Pfam" id="PF04542"/>
    </source>
</evidence>
<gene>
    <name evidence="7" type="ORF">ABT384_43050</name>
</gene>
<dbReference type="InterPro" id="IPR013249">
    <property type="entry name" value="RNA_pol_sigma70_r4_t2"/>
</dbReference>
<evidence type="ECO:0000256" key="3">
    <source>
        <dbReference type="ARBA" id="ARBA00023082"/>
    </source>
</evidence>
<protein>
    <submittedName>
        <fullName evidence="7">RNA polymerase sigma factor</fullName>
    </submittedName>
</protein>
<evidence type="ECO:0000256" key="4">
    <source>
        <dbReference type="ARBA" id="ARBA00023163"/>
    </source>
</evidence>
<dbReference type="PANTHER" id="PTHR43133">
    <property type="entry name" value="RNA POLYMERASE ECF-TYPE SIGMA FACTO"/>
    <property type="match status" value="1"/>
</dbReference>
<dbReference type="SUPFAM" id="SSF88946">
    <property type="entry name" value="Sigma2 domain of RNA polymerase sigma factors"/>
    <property type="match status" value="1"/>
</dbReference>
<comment type="caution">
    <text evidence="7">The sequence shown here is derived from an EMBL/GenBank/DDBJ whole genome shotgun (WGS) entry which is preliminary data.</text>
</comment>
<keyword evidence="8" id="KW-1185">Reference proteome</keyword>
<dbReference type="Pfam" id="PF04542">
    <property type="entry name" value="Sigma70_r2"/>
    <property type="match status" value="1"/>
</dbReference>
<evidence type="ECO:0000313" key="7">
    <source>
        <dbReference type="EMBL" id="MER7379383.1"/>
    </source>
</evidence>
<reference evidence="7 8" key="1">
    <citation type="submission" date="2024-06" db="EMBL/GenBank/DDBJ databases">
        <title>The Natural Products Discovery Center: Release of the First 8490 Sequenced Strains for Exploring Actinobacteria Biosynthetic Diversity.</title>
        <authorList>
            <person name="Kalkreuter E."/>
            <person name="Kautsar S.A."/>
            <person name="Yang D."/>
            <person name="Bader C.D."/>
            <person name="Teijaro C.N."/>
            <person name="Fluegel L."/>
            <person name="Davis C.M."/>
            <person name="Simpson J.R."/>
            <person name="Lauterbach L."/>
            <person name="Steele A.D."/>
            <person name="Gui C."/>
            <person name="Meng S."/>
            <person name="Li G."/>
            <person name="Viehrig K."/>
            <person name="Ye F."/>
            <person name="Su P."/>
            <person name="Kiefer A.F."/>
            <person name="Nichols A."/>
            <person name="Cepeda A.J."/>
            <person name="Yan W."/>
            <person name="Fan B."/>
            <person name="Jiang Y."/>
            <person name="Adhikari A."/>
            <person name="Zheng C.-J."/>
            <person name="Schuster L."/>
            <person name="Cowan T.M."/>
            <person name="Smanski M.J."/>
            <person name="Chevrette M.G."/>
            <person name="De Carvalho L.P.S."/>
            <person name="Shen B."/>
        </authorList>
    </citation>
    <scope>NUCLEOTIDE SEQUENCE [LARGE SCALE GENOMIC DNA]</scope>
    <source>
        <strain evidence="7 8">NPDC000155</strain>
    </source>
</reference>
<keyword evidence="3" id="KW-0731">Sigma factor</keyword>
<dbReference type="InterPro" id="IPR013325">
    <property type="entry name" value="RNA_pol_sigma_r2"/>
</dbReference>
<dbReference type="Pfam" id="PF08281">
    <property type="entry name" value="Sigma70_r4_2"/>
    <property type="match status" value="1"/>
</dbReference>